<dbReference type="InterPro" id="IPR001107">
    <property type="entry name" value="Band_7"/>
</dbReference>
<evidence type="ECO:0000256" key="3">
    <source>
        <dbReference type="SAM" id="Coils"/>
    </source>
</evidence>
<organism evidence="7 8">
    <name type="scientific">Pseudoroseomonas cervicalis ATCC 49957</name>
    <dbReference type="NCBI Taxonomy" id="525371"/>
    <lineage>
        <taxon>Bacteria</taxon>
        <taxon>Pseudomonadati</taxon>
        <taxon>Pseudomonadota</taxon>
        <taxon>Alphaproteobacteria</taxon>
        <taxon>Acetobacterales</taxon>
        <taxon>Roseomonadaceae</taxon>
        <taxon>Roseomonas</taxon>
    </lineage>
</organism>
<comment type="similarity">
    <text evidence="2">Belongs to the band 7/mec-2 family.</text>
</comment>
<keyword evidence="3" id="KW-0175">Coiled coil</keyword>
<dbReference type="GO" id="GO:0005886">
    <property type="term" value="C:plasma membrane"/>
    <property type="evidence" value="ECO:0007669"/>
    <property type="project" value="UniProtKB-ARBA"/>
</dbReference>
<sequence length="344" mass="36718">ALQKPEWRERMEIPVSGTLIVLVVLVALAILTAFKGIRTVPQGESWTVERFGAFTHTLQPGLNFIIPYIDTIGQRVNVQETVLDIPEQAVITKDNANVSVDGVVYYRVMDPAKAAYQVQNLTQALTALAMTNIRAIIGEMDLDAALSSRDKINTYLLGVLDGATDPWGAKVTRVEIRKIEPPANLVAAMNTQMTAERERRAMVARAQGEREAAIARAEGEKAAQVLEAEGRLEAAQRDAEARERLARAEAEATRVVAEAARDGGESALGYFISERYIQAFGQLAANPSSKLVVVPMEASALAGGITGAVELFRNAAGAGPVVPPVGGALPPRRSGSVPEAGRGA</sequence>
<reference evidence="7 8" key="1">
    <citation type="submission" date="2010-04" db="EMBL/GenBank/DDBJ databases">
        <authorList>
            <person name="Qin X."/>
            <person name="Bachman B."/>
            <person name="Battles P."/>
            <person name="Bell A."/>
            <person name="Bess C."/>
            <person name="Bickham C."/>
            <person name="Chaboub L."/>
            <person name="Chen D."/>
            <person name="Coyle M."/>
            <person name="Deiros D.R."/>
            <person name="Dinh H."/>
            <person name="Forbes L."/>
            <person name="Fowler G."/>
            <person name="Francisco L."/>
            <person name="Fu Q."/>
            <person name="Gubbala S."/>
            <person name="Hale W."/>
            <person name="Han Y."/>
            <person name="Hemphill L."/>
            <person name="Highlander S.K."/>
            <person name="Hirani K."/>
            <person name="Hogues M."/>
            <person name="Jackson L."/>
            <person name="Jakkamsetti A."/>
            <person name="Javaid M."/>
            <person name="Jiang H."/>
            <person name="Korchina V."/>
            <person name="Kovar C."/>
            <person name="Lara F."/>
            <person name="Lee S."/>
            <person name="Mata R."/>
            <person name="Mathew T."/>
            <person name="Moen C."/>
            <person name="Morales K."/>
            <person name="Munidasa M."/>
            <person name="Nazareth L."/>
            <person name="Ngo R."/>
            <person name="Nguyen L."/>
            <person name="Okwuonu G."/>
            <person name="Ongeri F."/>
            <person name="Patil S."/>
            <person name="Petrosino J."/>
            <person name="Pham C."/>
            <person name="Pham P."/>
            <person name="Pu L.-L."/>
            <person name="Puazo M."/>
            <person name="Raj R."/>
            <person name="Reid J."/>
            <person name="Rouhana J."/>
            <person name="Saada N."/>
            <person name="Shang Y."/>
            <person name="Simmons D."/>
            <person name="Thornton R."/>
            <person name="Warren J."/>
            <person name="Weissenberger G."/>
            <person name="Zhang J."/>
            <person name="Zhang L."/>
            <person name="Zhou C."/>
            <person name="Zhu D."/>
            <person name="Muzny D."/>
            <person name="Worley K."/>
            <person name="Gibbs R."/>
        </authorList>
    </citation>
    <scope>NUCLEOTIDE SEQUENCE [LARGE SCALE GENOMIC DNA]</scope>
    <source>
        <strain evidence="7 8">ATCC 49957</strain>
    </source>
</reference>
<dbReference type="EMBL" id="ADVL01000793">
    <property type="protein sequence ID" value="EFH09370.1"/>
    <property type="molecule type" value="Genomic_DNA"/>
</dbReference>
<dbReference type="SUPFAM" id="SSF117892">
    <property type="entry name" value="Band 7/SPFH domain"/>
    <property type="match status" value="1"/>
</dbReference>
<feature type="domain" description="Band 7" evidence="6">
    <location>
        <begin position="35"/>
        <end position="193"/>
    </location>
</feature>
<evidence type="ECO:0000256" key="2">
    <source>
        <dbReference type="ARBA" id="ARBA00008164"/>
    </source>
</evidence>
<proteinExistence type="inferred from homology"/>
<name>D5RTK5_9PROT</name>
<dbReference type="Gene3D" id="3.30.479.30">
    <property type="entry name" value="Band 7 domain"/>
    <property type="match status" value="1"/>
</dbReference>
<dbReference type="PRINTS" id="PR00721">
    <property type="entry name" value="STOMATIN"/>
</dbReference>
<dbReference type="HOGENOM" id="CLU_805415_0_0_5"/>
<feature type="coiled-coil region" evidence="3">
    <location>
        <begin position="225"/>
        <end position="258"/>
    </location>
</feature>
<feature type="non-terminal residue" evidence="7">
    <location>
        <position position="1"/>
    </location>
</feature>
<dbReference type="PANTHER" id="PTHR43327">
    <property type="entry name" value="STOMATIN-LIKE PROTEIN 2, MITOCHONDRIAL"/>
    <property type="match status" value="1"/>
</dbReference>
<feature type="region of interest" description="Disordered" evidence="4">
    <location>
        <begin position="323"/>
        <end position="344"/>
    </location>
</feature>
<evidence type="ECO:0000259" key="6">
    <source>
        <dbReference type="SMART" id="SM00244"/>
    </source>
</evidence>
<keyword evidence="5" id="KW-0812">Transmembrane</keyword>
<dbReference type="GO" id="GO:0098552">
    <property type="term" value="C:side of membrane"/>
    <property type="evidence" value="ECO:0007669"/>
    <property type="project" value="UniProtKB-ARBA"/>
</dbReference>
<dbReference type="AlphaFoldDB" id="D5RTK5"/>
<dbReference type="CDD" id="cd08829">
    <property type="entry name" value="SPFH_paraslipin"/>
    <property type="match status" value="1"/>
</dbReference>
<dbReference type="InterPro" id="IPR036013">
    <property type="entry name" value="Band_7/SPFH_dom_sf"/>
</dbReference>
<accession>D5RTK5</accession>
<evidence type="ECO:0000256" key="4">
    <source>
        <dbReference type="SAM" id="MobiDB-lite"/>
    </source>
</evidence>
<evidence type="ECO:0000313" key="8">
    <source>
        <dbReference type="Proteomes" id="UP000005324"/>
    </source>
</evidence>
<keyword evidence="5" id="KW-0472">Membrane</keyword>
<dbReference type="FunFam" id="3.30.479.30:FF:000004">
    <property type="entry name" value="Putative membrane protease family, stomatin"/>
    <property type="match status" value="1"/>
</dbReference>
<gene>
    <name evidence="7" type="ORF">HMPREF0731_4417</name>
</gene>
<comment type="caution">
    <text evidence="7">The sequence shown here is derived from an EMBL/GenBank/DDBJ whole genome shotgun (WGS) entry which is preliminary data.</text>
</comment>
<feature type="transmembrane region" description="Helical" evidence="5">
    <location>
        <begin position="13"/>
        <end position="34"/>
    </location>
</feature>
<dbReference type="PANTHER" id="PTHR43327:SF10">
    <property type="entry name" value="STOMATIN-LIKE PROTEIN 2, MITOCHONDRIAL"/>
    <property type="match status" value="1"/>
</dbReference>
<dbReference type="Pfam" id="PF01145">
    <property type="entry name" value="Band_7"/>
    <property type="match status" value="1"/>
</dbReference>
<keyword evidence="8" id="KW-1185">Reference proteome</keyword>
<dbReference type="InterPro" id="IPR050710">
    <property type="entry name" value="Band7/mec-2_domain"/>
</dbReference>
<dbReference type="Proteomes" id="UP000005324">
    <property type="component" value="Unassembled WGS sequence"/>
</dbReference>
<protein>
    <submittedName>
        <fullName evidence="7">SPFH/Band 7/PHB domain protein</fullName>
    </submittedName>
</protein>
<keyword evidence="5" id="KW-1133">Transmembrane helix</keyword>
<dbReference type="InterPro" id="IPR001972">
    <property type="entry name" value="Stomatin_HflK_fam"/>
</dbReference>
<evidence type="ECO:0000313" key="7">
    <source>
        <dbReference type="EMBL" id="EFH09370.1"/>
    </source>
</evidence>
<evidence type="ECO:0000256" key="1">
    <source>
        <dbReference type="ARBA" id="ARBA00004167"/>
    </source>
</evidence>
<evidence type="ECO:0000256" key="5">
    <source>
        <dbReference type="SAM" id="Phobius"/>
    </source>
</evidence>
<comment type="subcellular location">
    <subcellularLocation>
        <location evidence="1">Membrane</location>
        <topology evidence="1">Single-pass membrane protein</topology>
    </subcellularLocation>
</comment>
<dbReference type="SMART" id="SM00244">
    <property type="entry name" value="PHB"/>
    <property type="match status" value="1"/>
</dbReference>